<keyword evidence="2" id="KW-1185">Reference proteome</keyword>
<dbReference type="AlphaFoldDB" id="A0AAV4MWP7"/>
<name>A0AAV4MWP7_9ARAC</name>
<evidence type="ECO:0000313" key="1">
    <source>
        <dbReference type="EMBL" id="GIX76869.1"/>
    </source>
</evidence>
<gene>
    <name evidence="1" type="ORF">CDAR_387181</name>
</gene>
<protein>
    <submittedName>
        <fullName evidence="1">Uncharacterized protein</fullName>
    </submittedName>
</protein>
<evidence type="ECO:0000313" key="2">
    <source>
        <dbReference type="Proteomes" id="UP001054837"/>
    </source>
</evidence>
<accession>A0AAV4MWP7</accession>
<organism evidence="1 2">
    <name type="scientific">Caerostris darwini</name>
    <dbReference type="NCBI Taxonomy" id="1538125"/>
    <lineage>
        <taxon>Eukaryota</taxon>
        <taxon>Metazoa</taxon>
        <taxon>Ecdysozoa</taxon>
        <taxon>Arthropoda</taxon>
        <taxon>Chelicerata</taxon>
        <taxon>Arachnida</taxon>
        <taxon>Araneae</taxon>
        <taxon>Araneomorphae</taxon>
        <taxon>Entelegynae</taxon>
        <taxon>Araneoidea</taxon>
        <taxon>Araneidae</taxon>
        <taxon>Caerostris</taxon>
    </lineage>
</organism>
<dbReference type="EMBL" id="BPLQ01000975">
    <property type="protein sequence ID" value="GIX76869.1"/>
    <property type="molecule type" value="Genomic_DNA"/>
</dbReference>
<comment type="caution">
    <text evidence="1">The sequence shown here is derived from an EMBL/GenBank/DDBJ whole genome shotgun (WGS) entry which is preliminary data.</text>
</comment>
<dbReference type="Proteomes" id="UP001054837">
    <property type="component" value="Unassembled WGS sequence"/>
</dbReference>
<reference evidence="1 2" key="1">
    <citation type="submission" date="2021-06" db="EMBL/GenBank/DDBJ databases">
        <title>Caerostris darwini draft genome.</title>
        <authorList>
            <person name="Kono N."/>
            <person name="Arakawa K."/>
        </authorList>
    </citation>
    <scope>NUCLEOTIDE SEQUENCE [LARGE SCALE GENOMIC DNA]</scope>
</reference>
<proteinExistence type="predicted"/>
<sequence length="183" mass="20299">MQISETGICVSHFGRHLGQSRCRQSFHLHCARFQPKGALTLSWASTTESLLQRYSEIGHVVCVQKRIQSRVEVRQDNEGVQQPYGYLASTAEGLDAVDGVQWHPAHHEEEHDDGQILGCPDFSLAGLLRPDIWSAVWRLDPLEVSVQASFRAGCGTRCPVAMTTGVSVVVLTVSRSVSWKLLF</sequence>